<proteinExistence type="predicted"/>
<reference evidence="1" key="2">
    <citation type="journal article" date="2015" name="Fish Shellfish Immunol.">
        <title>Early steps in the European eel (Anguilla anguilla)-Vibrio vulnificus interaction in the gills: Role of the RtxA13 toxin.</title>
        <authorList>
            <person name="Callol A."/>
            <person name="Pajuelo D."/>
            <person name="Ebbesson L."/>
            <person name="Teles M."/>
            <person name="MacKenzie S."/>
            <person name="Amaro C."/>
        </authorList>
    </citation>
    <scope>NUCLEOTIDE SEQUENCE</scope>
</reference>
<sequence>MQPFPSNAAHFAAVQGRATRWQAFVGQRSNKLVASVPEAQETRGRH</sequence>
<name>A0A0E9T4Y6_ANGAN</name>
<evidence type="ECO:0000313" key="1">
    <source>
        <dbReference type="EMBL" id="JAH48035.1"/>
    </source>
</evidence>
<dbReference type="EMBL" id="GBXM01060542">
    <property type="protein sequence ID" value="JAH48035.1"/>
    <property type="molecule type" value="Transcribed_RNA"/>
</dbReference>
<reference evidence="1" key="1">
    <citation type="submission" date="2014-11" db="EMBL/GenBank/DDBJ databases">
        <authorList>
            <person name="Amaro Gonzalez C."/>
        </authorList>
    </citation>
    <scope>NUCLEOTIDE SEQUENCE</scope>
</reference>
<protein>
    <submittedName>
        <fullName evidence="1">Uncharacterized protein</fullName>
    </submittedName>
</protein>
<organism evidence="1">
    <name type="scientific">Anguilla anguilla</name>
    <name type="common">European freshwater eel</name>
    <name type="synonym">Muraena anguilla</name>
    <dbReference type="NCBI Taxonomy" id="7936"/>
    <lineage>
        <taxon>Eukaryota</taxon>
        <taxon>Metazoa</taxon>
        <taxon>Chordata</taxon>
        <taxon>Craniata</taxon>
        <taxon>Vertebrata</taxon>
        <taxon>Euteleostomi</taxon>
        <taxon>Actinopterygii</taxon>
        <taxon>Neopterygii</taxon>
        <taxon>Teleostei</taxon>
        <taxon>Anguilliformes</taxon>
        <taxon>Anguillidae</taxon>
        <taxon>Anguilla</taxon>
    </lineage>
</organism>
<dbReference type="AlphaFoldDB" id="A0A0E9T4Y6"/>
<accession>A0A0E9T4Y6</accession>